<comment type="pathway">
    <text evidence="1 11">Metabolic intermediate biosynthesis; chorismate biosynthesis; chorismate from D-erythrose 4-phosphate and phosphoenolpyruvate: step 5/7.</text>
</comment>
<dbReference type="EMBL" id="AP028947">
    <property type="protein sequence ID" value="BET27285.1"/>
    <property type="molecule type" value="Genomic_DNA"/>
</dbReference>
<dbReference type="Gene3D" id="3.40.50.300">
    <property type="entry name" value="P-loop containing nucleotide triphosphate hydrolases"/>
    <property type="match status" value="1"/>
</dbReference>
<evidence type="ECO:0000313" key="12">
    <source>
        <dbReference type="EMBL" id="BET27285.1"/>
    </source>
</evidence>
<evidence type="ECO:0000256" key="6">
    <source>
        <dbReference type="ARBA" id="ARBA00022741"/>
    </source>
</evidence>
<keyword evidence="6 11" id="KW-0547">Nucleotide-binding</keyword>
<dbReference type="PANTHER" id="PTHR21087">
    <property type="entry name" value="SHIKIMATE KINASE"/>
    <property type="match status" value="1"/>
</dbReference>
<dbReference type="InterPro" id="IPR027417">
    <property type="entry name" value="P-loop_NTPase"/>
</dbReference>
<feature type="binding site" evidence="11">
    <location>
        <position position="62"/>
    </location>
    <ligand>
        <name>substrate</name>
    </ligand>
</feature>
<dbReference type="InterPro" id="IPR023000">
    <property type="entry name" value="Shikimate_kinase_CS"/>
</dbReference>
<feature type="binding site" evidence="11">
    <location>
        <begin position="16"/>
        <end position="21"/>
    </location>
    <ligand>
        <name>ATP</name>
        <dbReference type="ChEBI" id="CHEBI:30616"/>
    </ligand>
</feature>
<dbReference type="GO" id="GO:0009073">
    <property type="term" value="P:aromatic amino acid family biosynthetic process"/>
    <property type="evidence" value="ECO:0007669"/>
    <property type="project" value="UniProtKB-KW"/>
</dbReference>
<keyword evidence="5 11" id="KW-0808">Transferase</keyword>
<dbReference type="SUPFAM" id="SSF52540">
    <property type="entry name" value="P-loop containing nucleoside triphosphate hydrolases"/>
    <property type="match status" value="1"/>
</dbReference>
<keyword evidence="11" id="KW-0479">Metal-binding</keyword>
<dbReference type="GO" id="GO:0005829">
    <property type="term" value="C:cytosol"/>
    <property type="evidence" value="ECO:0007669"/>
    <property type="project" value="TreeGrafter"/>
</dbReference>
<evidence type="ECO:0000256" key="2">
    <source>
        <dbReference type="ARBA" id="ARBA00006997"/>
    </source>
</evidence>
<keyword evidence="7 11" id="KW-0418">Kinase</keyword>
<dbReference type="KEGG" id="lto:RGQ30_27860"/>
<evidence type="ECO:0000256" key="4">
    <source>
        <dbReference type="ARBA" id="ARBA00022605"/>
    </source>
</evidence>
<comment type="similarity">
    <text evidence="2 11">Belongs to the shikimate kinase family.</text>
</comment>
<evidence type="ECO:0000256" key="5">
    <source>
        <dbReference type="ARBA" id="ARBA00022679"/>
    </source>
</evidence>
<dbReference type="PRINTS" id="PR01100">
    <property type="entry name" value="SHIKIMTKNASE"/>
</dbReference>
<evidence type="ECO:0000256" key="3">
    <source>
        <dbReference type="ARBA" id="ARBA00012154"/>
    </source>
</evidence>
<comment type="cofactor">
    <cofactor evidence="11">
        <name>Mg(2+)</name>
        <dbReference type="ChEBI" id="CHEBI:18420"/>
    </cofactor>
    <text evidence="11">Binds 1 Mg(2+) ion per subunit.</text>
</comment>
<accession>A0AA86J9N1</accession>
<dbReference type="Proteomes" id="UP001329151">
    <property type="component" value="Chromosome"/>
</dbReference>
<dbReference type="GO" id="GO:0004765">
    <property type="term" value="F:shikimate kinase activity"/>
    <property type="evidence" value="ECO:0007669"/>
    <property type="project" value="UniProtKB-UniRule"/>
</dbReference>
<dbReference type="GO" id="GO:0009423">
    <property type="term" value="P:chorismate biosynthetic process"/>
    <property type="evidence" value="ECO:0007669"/>
    <property type="project" value="UniProtKB-UniRule"/>
</dbReference>
<keyword evidence="11" id="KW-0963">Cytoplasm</keyword>
<dbReference type="AlphaFoldDB" id="A0AA86J9N1"/>
<dbReference type="EC" id="2.7.1.71" evidence="3 11"/>
<evidence type="ECO:0000256" key="7">
    <source>
        <dbReference type="ARBA" id="ARBA00022777"/>
    </source>
</evidence>
<feature type="binding site" evidence="11">
    <location>
        <position position="84"/>
    </location>
    <ligand>
        <name>substrate</name>
    </ligand>
</feature>
<dbReference type="CDD" id="cd00464">
    <property type="entry name" value="SK"/>
    <property type="match status" value="1"/>
</dbReference>
<evidence type="ECO:0000256" key="10">
    <source>
        <dbReference type="ARBA" id="ARBA00048567"/>
    </source>
</evidence>
<dbReference type="Pfam" id="PF01202">
    <property type="entry name" value="SKI"/>
    <property type="match status" value="1"/>
</dbReference>
<keyword evidence="11" id="KW-0460">Magnesium</keyword>
<protein>
    <recommendedName>
        <fullName evidence="3 11">Shikimate kinase</fullName>
        <shortName evidence="11">SK</shortName>
        <ecNumber evidence="3 11">2.7.1.71</ecNumber>
    </recommendedName>
</protein>
<feature type="binding site" evidence="11">
    <location>
        <position position="158"/>
    </location>
    <ligand>
        <name>ATP</name>
        <dbReference type="ChEBI" id="CHEBI:30616"/>
    </ligand>
</feature>
<organism evidence="12 13">
    <name type="scientific">Limnobacter thiooxidans</name>
    <dbReference type="NCBI Taxonomy" id="131080"/>
    <lineage>
        <taxon>Bacteria</taxon>
        <taxon>Pseudomonadati</taxon>
        <taxon>Pseudomonadota</taxon>
        <taxon>Betaproteobacteria</taxon>
        <taxon>Burkholderiales</taxon>
        <taxon>Burkholderiaceae</taxon>
        <taxon>Limnobacter</taxon>
    </lineage>
</organism>
<evidence type="ECO:0000256" key="11">
    <source>
        <dbReference type="HAMAP-Rule" id="MF_00109"/>
    </source>
</evidence>
<comment type="catalytic activity">
    <reaction evidence="10 11">
        <text>shikimate + ATP = 3-phosphoshikimate + ADP + H(+)</text>
        <dbReference type="Rhea" id="RHEA:13121"/>
        <dbReference type="ChEBI" id="CHEBI:15378"/>
        <dbReference type="ChEBI" id="CHEBI:30616"/>
        <dbReference type="ChEBI" id="CHEBI:36208"/>
        <dbReference type="ChEBI" id="CHEBI:145989"/>
        <dbReference type="ChEBI" id="CHEBI:456216"/>
        <dbReference type="EC" id="2.7.1.71"/>
    </reaction>
</comment>
<feature type="binding site" evidence="11">
    <location>
        <position position="38"/>
    </location>
    <ligand>
        <name>substrate</name>
    </ligand>
</feature>
<dbReference type="GO" id="GO:0005524">
    <property type="term" value="F:ATP binding"/>
    <property type="evidence" value="ECO:0007669"/>
    <property type="project" value="UniProtKB-UniRule"/>
</dbReference>
<evidence type="ECO:0000256" key="8">
    <source>
        <dbReference type="ARBA" id="ARBA00022840"/>
    </source>
</evidence>
<dbReference type="PANTHER" id="PTHR21087:SF16">
    <property type="entry name" value="SHIKIMATE KINASE 1, CHLOROPLASTIC"/>
    <property type="match status" value="1"/>
</dbReference>
<evidence type="ECO:0000256" key="9">
    <source>
        <dbReference type="ARBA" id="ARBA00023141"/>
    </source>
</evidence>
<dbReference type="HAMAP" id="MF_00109">
    <property type="entry name" value="Shikimate_kinase"/>
    <property type="match status" value="1"/>
</dbReference>
<name>A0AA86J9N1_9BURK</name>
<sequence length="188" mass="20735">MNEVSNQCIVLVGMMGAGKSTVGKALAKHLSWEFTDTDHLIEHQTGVSIPVIFEIEGEAGFRRRESTALASFVGKERQVIATGGGIVLVQENREVLKQIGSVIYLSASASELYQRTRMDKNRPLLQGPNPRRKIEELLAARLPLYKECASVIIETGRQPVYQIVNKISLALNLDQKNESSTQKAIGTE</sequence>
<dbReference type="InterPro" id="IPR031322">
    <property type="entry name" value="Shikimate/glucono_kinase"/>
</dbReference>
<keyword evidence="8 11" id="KW-0067">ATP-binding</keyword>
<comment type="function">
    <text evidence="11">Catalyzes the specific phosphorylation of the 3-hydroxyl group of shikimic acid using ATP as a cosubstrate.</text>
</comment>
<keyword evidence="4 11" id="KW-0028">Amino-acid biosynthesis</keyword>
<dbReference type="InterPro" id="IPR000623">
    <property type="entry name" value="Shikimate_kinase/TSH1"/>
</dbReference>
<dbReference type="GO" id="GO:0000287">
    <property type="term" value="F:magnesium ion binding"/>
    <property type="evidence" value="ECO:0007669"/>
    <property type="project" value="UniProtKB-UniRule"/>
</dbReference>
<evidence type="ECO:0000313" key="13">
    <source>
        <dbReference type="Proteomes" id="UP001329151"/>
    </source>
</evidence>
<keyword evidence="13" id="KW-1185">Reference proteome</keyword>
<feature type="binding site" evidence="11">
    <location>
        <position position="141"/>
    </location>
    <ligand>
        <name>substrate</name>
    </ligand>
</feature>
<proteinExistence type="inferred from homology"/>
<gene>
    <name evidence="11" type="primary">aroK</name>
    <name evidence="12" type="ORF">RGQ30_27860</name>
</gene>
<dbReference type="PROSITE" id="PS01128">
    <property type="entry name" value="SHIKIMATE_KINASE"/>
    <property type="match status" value="1"/>
</dbReference>
<keyword evidence="9 11" id="KW-0057">Aromatic amino acid biosynthesis</keyword>
<feature type="binding site" evidence="11">
    <location>
        <position position="20"/>
    </location>
    <ligand>
        <name>Mg(2+)</name>
        <dbReference type="ChEBI" id="CHEBI:18420"/>
    </ligand>
</feature>
<feature type="binding site" evidence="11">
    <location>
        <position position="122"/>
    </location>
    <ligand>
        <name>ATP</name>
        <dbReference type="ChEBI" id="CHEBI:30616"/>
    </ligand>
</feature>
<comment type="subcellular location">
    <subcellularLocation>
        <location evidence="11">Cytoplasm</location>
    </subcellularLocation>
</comment>
<reference evidence="12 13" key="1">
    <citation type="submission" date="2023-10" db="EMBL/GenBank/DDBJ databases">
        <title>Complete Genome Sequence of Limnobacter thiooxidans CS-K2T, Isolated from freshwater lake sediments in Bavaria, Germany.</title>
        <authorList>
            <person name="Naruki M."/>
            <person name="Watanabe A."/>
            <person name="Warashina T."/>
            <person name="Morita T."/>
            <person name="Arakawa K."/>
        </authorList>
    </citation>
    <scope>NUCLEOTIDE SEQUENCE [LARGE SCALE GENOMIC DNA]</scope>
    <source>
        <strain evidence="12 13">CS-K2</strain>
    </source>
</reference>
<comment type="subunit">
    <text evidence="11">Monomer.</text>
</comment>
<dbReference type="GO" id="GO:0008652">
    <property type="term" value="P:amino acid biosynthetic process"/>
    <property type="evidence" value="ECO:0007669"/>
    <property type="project" value="UniProtKB-KW"/>
</dbReference>
<evidence type="ECO:0000256" key="1">
    <source>
        <dbReference type="ARBA" id="ARBA00004842"/>
    </source>
</evidence>